<sequence>MALNIKDAETEQLAAELASRLQLNKTAAIRHALRAQLALLESRHQDRLDQVLDVLQSEIWPLTAGSKPITKADREEILGYTDAGYNP</sequence>
<dbReference type="Pfam" id="PF07704">
    <property type="entry name" value="PSK_trans_fac"/>
    <property type="match status" value="1"/>
</dbReference>
<accession>A0AAJ1S8T0</accession>
<dbReference type="EMBL" id="JAUFSA010000006">
    <property type="protein sequence ID" value="MDP7739562.1"/>
    <property type="molecule type" value="Genomic_DNA"/>
</dbReference>
<organism evidence="2 3">
    <name type="scientific">Mycobacterium paragordonae</name>
    <dbReference type="NCBI Taxonomy" id="1389713"/>
    <lineage>
        <taxon>Bacteria</taxon>
        <taxon>Bacillati</taxon>
        <taxon>Actinomycetota</taxon>
        <taxon>Actinomycetes</taxon>
        <taxon>Mycobacteriales</taxon>
        <taxon>Mycobacteriaceae</taxon>
        <taxon>Mycobacterium</taxon>
    </lineage>
</organism>
<evidence type="ECO:0000256" key="1">
    <source>
        <dbReference type="ARBA" id="ARBA00022649"/>
    </source>
</evidence>
<dbReference type="AlphaFoldDB" id="A0AAJ1S8T0"/>
<protein>
    <submittedName>
        <fullName evidence="2">Type II toxin-antitoxin system VapB family antitoxin</fullName>
    </submittedName>
</protein>
<dbReference type="RefSeq" id="WP_306255984.1">
    <property type="nucleotide sequence ID" value="NZ_JAUFSA010000006.1"/>
</dbReference>
<comment type="caution">
    <text evidence="2">The sequence shown here is derived from an EMBL/GenBank/DDBJ whole genome shotgun (WGS) entry which is preliminary data.</text>
</comment>
<dbReference type="Proteomes" id="UP001229081">
    <property type="component" value="Unassembled WGS sequence"/>
</dbReference>
<gene>
    <name evidence="2" type="ORF">QXL92_33065</name>
</gene>
<proteinExistence type="predicted"/>
<evidence type="ECO:0000313" key="3">
    <source>
        <dbReference type="Proteomes" id="UP001229081"/>
    </source>
</evidence>
<keyword evidence="1" id="KW-1277">Toxin-antitoxin system</keyword>
<evidence type="ECO:0000313" key="2">
    <source>
        <dbReference type="EMBL" id="MDP7739562.1"/>
    </source>
</evidence>
<dbReference type="InterPro" id="IPR011660">
    <property type="entry name" value="VapB-like"/>
</dbReference>
<reference evidence="2" key="1">
    <citation type="submission" date="2023-06" db="EMBL/GenBank/DDBJ databases">
        <title>Identification of two novel mycobacterium reveal diversities and complexities of Mycobacterium gordonae clade.</title>
        <authorList>
            <person name="Matsumoto Y."/>
            <person name="Nakamura S."/>
            <person name="Motooka D."/>
            <person name="Fukushima K."/>
        </authorList>
    </citation>
    <scope>NUCLEOTIDE SEQUENCE</scope>
    <source>
        <strain evidence="2">TY812</strain>
    </source>
</reference>
<name>A0AAJ1S8T0_9MYCO</name>